<dbReference type="Proteomes" id="UP001274830">
    <property type="component" value="Unassembled WGS sequence"/>
</dbReference>
<sequence>MPSIAEIFSPANMANDEQLKRDLYTRFSLLGIPLYYVLPLYRAWASDAGRTITSNLGTAMILYMLYKAGLQVWQMVRPSTLQVYCHSEKGSWALVTGSTDGIGRAFADELLNRGFNVLLHGRNKEKLVRVQKELAGKYPRRTVDYVVADASSYDRVELNVVEKVKQLPGKLTILVNNVGGVNTSPAYCAFKDMTAADIDTQININSRFPTHLTSALLPILHENRPALIMNAGSAAGNLGVPYIATYSATKGYIFSLTRALAAELVAEKWDKDIEIMSLLINNTRSAGNTSEMPLFTIDAKDCAKGALAKVGCGQIMVHTHWRHALQGGAFGLIPENMVKGFMGPEMRKRKDEEEAKLKGQ</sequence>
<proteinExistence type="inferred from homology"/>
<evidence type="ECO:0000256" key="4">
    <source>
        <dbReference type="ARBA" id="ARBA00023002"/>
    </source>
</evidence>
<accession>A0AAE0TP81</accession>
<dbReference type="InterPro" id="IPR002347">
    <property type="entry name" value="SDR_fam"/>
</dbReference>
<evidence type="ECO:0000256" key="5">
    <source>
        <dbReference type="RuleBase" id="RU000363"/>
    </source>
</evidence>
<evidence type="ECO:0000256" key="3">
    <source>
        <dbReference type="ARBA" id="ARBA00022857"/>
    </source>
</evidence>
<dbReference type="SUPFAM" id="SSF51735">
    <property type="entry name" value="NAD(P)-binding Rossmann-fold domains"/>
    <property type="match status" value="1"/>
</dbReference>
<dbReference type="AlphaFoldDB" id="A0AAE0TP81"/>
<evidence type="ECO:0000313" key="7">
    <source>
        <dbReference type="Proteomes" id="UP001274830"/>
    </source>
</evidence>
<dbReference type="PANTHER" id="PTHR43899:SF13">
    <property type="entry name" value="RH59310P"/>
    <property type="match status" value="1"/>
</dbReference>
<reference evidence="6" key="1">
    <citation type="submission" date="2023-07" db="EMBL/GenBank/DDBJ databases">
        <title>Black Yeasts Isolated from many extreme environments.</title>
        <authorList>
            <person name="Coleine C."/>
            <person name="Stajich J.E."/>
            <person name="Selbmann L."/>
        </authorList>
    </citation>
    <scope>NUCLEOTIDE SEQUENCE</scope>
    <source>
        <strain evidence="6">CCFEE 5485</strain>
    </source>
</reference>
<dbReference type="PRINTS" id="PR00081">
    <property type="entry name" value="GDHRDH"/>
</dbReference>
<comment type="subcellular location">
    <subcellularLocation>
        <location evidence="1">Endoplasmic reticulum</location>
    </subcellularLocation>
</comment>
<gene>
    <name evidence="6" type="ORF">LTR78_010904</name>
</gene>
<organism evidence="6 7">
    <name type="scientific">Recurvomyces mirabilis</name>
    <dbReference type="NCBI Taxonomy" id="574656"/>
    <lineage>
        <taxon>Eukaryota</taxon>
        <taxon>Fungi</taxon>
        <taxon>Dikarya</taxon>
        <taxon>Ascomycota</taxon>
        <taxon>Pezizomycotina</taxon>
        <taxon>Dothideomycetes</taxon>
        <taxon>Dothideomycetidae</taxon>
        <taxon>Mycosphaerellales</taxon>
        <taxon>Teratosphaeriaceae</taxon>
        <taxon>Recurvomyces</taxon>
    </lineage>
</organism>
<name>A0AAE0TP81_9PEZI</name>
<dbReference type="Pfam" id="PF00106">
    <property type="entry name" value="adh_short"/>
    <property type="match status" value="1"/>
</dbReference>
<evidence type="ECO:0000256" key="2">
    <source>
        <dbReference type="ARBA" id="ARBA00006484"/>
    </source>
</evidence>
<comment type="caution">
    <text evidence="6">The sequence shown here is derived from an EMBL/GenBank/DDBJ whole genome shotgun (WGS) entry which is preliminary data.</text>
</comment>
<dbReference type="Gene3D" id="3.40.50.720">
    <property type="entry name" value="NAD(P)-binding Rossmann-like Domain"/>
    <property type="match status" value="1"/>
</dbReference>
<dbReference type="InterPro" id="IPR020904">
    <property type="entry name" value="Sc_DH/Rdtase_CS"/>
</dbReference>
<protein>
    <recommendedName>
        <fullName evidence="8">NAD(P)-binding protein</fullName>
    </recommendedName>
</protein>
<dbReference type="PROSITE" id="PS00061">
    <property type="entry name" value="ADH_SHORT"/>
    <property type="match status" value="1"/>
</dbReference>
<keyword evidence="3" id="KW-0521">NADP</keyword>
<dbReference type="GO" id="GO:0005783">
    <property type="term" value="C:endoplasmic reticulum"/>
    <property type="evidence" value="ECO:0007669"/>
    <property type="project" value="UniProtKB-SubCell"/>
</dbReference>
<keyword evidence="4" id="KW-0560">Oxidoreductase</keyword>
<dbReference type="InterPro" id="IPR036291">
    <property type="entry name" value="NAD(P)-bd_dom_sf"/>
</dbReference>
<evidence type="ECO:0000313" key="6">
    <source>
        <dbReference type="EMBL" id="KAK3669207.1"/>
    </source>
</evidence>
<dbReference type="EMBL" id="JAUTXT010000098">
    <property type="protein sequence ID" value="KAK3669207.1"/>
    <property type="molecule type" value="Genomic_DNA"/>
</dbReference>
<dbReference type="GO" id="GO:0016491">
    <property type="term" value="F:oxidoreductase activity"/>
    <property type="evidence" value="ECO:0007669"/>
    <property type="project" value="UniProtKB-KW"/>
</dbReference>
<comment type="similarity">
    <text evidence="2 5">Belongs to the short-chain dehydrogenases/reductases (SDR) family.</text>
</comment>
<dbReference type="PANTHER" id="PTHR43899">
    <property type="entry name" value="RH59310P"/>
    <property type="match status" value="1"/>
</dbReference>
<evidence type="ECO:0008006" key="8">
    <source>
        <dbReference type="Google" id="ProtNLM"/>
    </source>
</evidence>
<dbReference type="PRINTS" id="PR00080">
    <property type="entry name" value="SDRFAMILY"/>
</dbReference>
<keyword evidence="7" id="KW-1185">Reference proteome</keyword>
<dbReference type="InterPro" id="IPR051019">
    <property type="entry name" value="VLCFA-Steroid_DH"/>
</dbReference>
<evidence type="ECO:0000256" key="1">
    <source>
        <dbReference type="ARBA" id="ARBA00004240"/>
    </source>
</evidence>